<proteinExistence type="predicted"/>
<reference evidence="2 3" key="1">
    <citation type="submission" date="2020-08" db="EMBL/GenBank/DDBJ databases">
        <title>Genomic Encyclopedia of Type Strains, Phase IV (KMG-IV): sequencing the most valuable type-strain genomes for metagenomic binning, comparative biology and taxonomic classification.</title>
        <authorList>
            <person name="Goeker M."/>
        </authorList>
    </citation>
    <scope>NUCLEOTIDE SEQUENCE [LARGE SCALE GENOMIC DNA]</scope>
    <source>
        <strain evidence="2 3">DSM 102850</strain>
    </source>
</reference>
<comment type="caution">
    <text evidence="2">The sequence shown here is derived from an EMBL/GenBank/DDBJ whole genome shotgun (WGS) entry which is preliminary data.</text>
</comment>
<sequence length="47" mass="5258">MTDDPRKTQDQDPRTPPAEEGRREAEREGGSQRKNVPGETDGDPRHG</sequence>
<evidence type="ECO:0000313" key="2">
    <source>
        <dbReference type="EMBL" id="MBB4657794.1"/>
    </source>
</evidence>
<evidence type="ECO:0000256" key="1">
    <source>
        <dbReference type="SAM" id="MobiDB-lite"/>
    </source>
</evidence>
<dbReference type="EMBL" id="JACHOB010000001">
    <property type="protein sequence ID" value="MBB4657794.1"/>
    <property type="molecule type" value="Genomic_DNA"/>
</dbReference>
<feature type="compositionally biased region" description="Basic and acidic residues" evidence="1">
    <location>
        <begin position="1"/>
        <end position="31"/>
    </location>
</feature>
<accession>A0A840I0M5</accession>
<evidence type="ECO:0000313" key="3">
    <source>
        <dbReference type="Proteomes" id="UP000563524"/>
    </source>
</evidence>
<dbReference type="Proteomes" id="UP000563524">
    <property type="component" value="Unassembled WGS sequence"/>
</dbReference>
<dbReference type="RefSeq" id="WP_183815172.1">
    <property type="nucleotide sequence ID" value="NZ_JACHOB010000001.1"/>
</dbReference>
<name>A0A840I0M5_9PROT</name>
<feature type="region of interest" description="Disordered" evidence="1">
    <location>
        <begin position="1"/>
        <end position="47"/>
    </location>
</feature>
<dbReference type="AlphaFoldDB" id="A0A840I0M5"/>
<organism evidence="2 3">
    <name type="scientific">Parvularcula dongshanensis</name>
    <dbReference type="NCBI Taxonomy" id="1173995"/>
    <lineage>
        <taxon>Bacteria</taxon>
        <taxon>Pseudomonadati</taxon>
        <taxon>Pseudomonadota</taxon>
        <taxon>Alphaproteobacteria</taxon>
        <taxon>Parvularculales</taxon>
        <taxon>Parvularculaceae</taxon>
        <taxon>Parvularcula</taxon>
    </lineage>
</organism>
<keyword evidence="3" id="KW-1185">Reference proteome</keyword>
<gene>
    <name evidence="2" type="ORF">GGQ59_000294</name>
</gene>
<protein>
    <submittedName>
        <fullName evidence="2">Uncharacterized protein</fullName>
    </submittedName>
</protein>